<evidence type="ECO:0000313" key="9">
    <source>
        <dbReference type="EMBL" id="ROT35220.1"/>
    </source>
</evidence>
<accession>A0A3N2PLD1</accession>
<evidence type="ECO:0000256" key="1">
    <source>
        <dbReference type="ARBA" id="ARBA00004473"/>
    </source>
</evidence>
<feature type="transmembrane region" description="Helical" evidence="7">
    <location>
        <begin position="304"/>
        <end position="323"/>
    </location>
</feature>
<dbReference type="RefSeq" id="XP_028463026.1">
    <property type="nucleotide sequence ID" value="XM_028609362.1"/>
</dbReference>
<dbReference type="InterPro" id="IPR018617">
    <property type="entry name" value="Ima1_N"/>
</dbReference>
<keyword evidence="2 7" id="KW-0812">Transmembrane</keyword>
<dbReference type="PANTHER" id="PTHR28538">
    <property type="entry name" value="INTEGRAL INNER NUCLEAR MEMBRANE PROTEIN IMA1"/>
    <property type="match status" value="1"/>
</dbReference>
<dbReference type="PANTHER" id="PTHR28538:SF1">
    <property type="entry name" value="INTEGRAL INNER NUCLEAR MEMBRANE PROTEIN IMA1"/>
    <property type="match status" value="1"/>
</dbReference>
<feature type="domain" description="Ima1 N-terminal" evidence="8">
    <location>
        <begin position="11"/>
        <end position="138"/>
    </location>
</feature>
<comment type="subcellular location">
    <subcellularLocation>
        <location evidence="1">Nucleus inner membrane</location>
        <topology evidence="1">Multi-pass membrane protein</topology>
    </subcellularLocation>
</comment>
<dbReference type="EMBL" id="ML119062">
    <property type="protein sequence ID" value="ROT35220.1"/>
    <property type="molecule type" value="Genomic_DNA"/>
</dbReference>
<feature type="transmembrane region" description="Helical" evidence="7">
    <location>
        <begin position="232"/>
        <end position="253"/>
    </location>
</feature>
<dbReference type="GeneID" id="39577840"/>
<gene>
    <name evidence="9" type="ORF">SODALDRAFT_317855</name>
</gene>
<feature type="region of interest" description="Disordered" evidence="6">
    <location>
        <begin position="335"/>
        <end position="360"/>
    </location>
</feature>
<protein>
    <recommendedName>
        <fullName evidence="8">Ima1 N-terminal domain-containing protein</fullName>
    </recommendedName>
</protein>
<evidence type="ECO:0000313" key="10">
    <source>
        <dbReference type="Proteomes" id="UP000272025"/>
    </source>
</evidence>
<evidence type="ECO:0000256" key="3">
    <source>
        <dbReference type="ARBA" id="ARBA00022989"/>
    </source>
</evidence>
<evidence type="ECO:0000259" key="8">
    <source>
        <dbReference type="Pfam" id="PF09779"/>
    </source>
</evidence>
<dbReference type="STRING" id="1314773.A0A3N2PLD1"/>
<keyword evidence="10" id="KW-1185">Reference proteome</keyword>
<dbReference type="GO" id="GO:0044732">
    <property type="term" value="C:mitotic spindle pole body"/>
    <property type="evidence" value="ECO:0007669"/>
    <property type="project" value="TreeGrafter"/>
</dbReference>
<name>A0A3N2PLD1_SODAK</name>
<feature type="transmembrane region" description="Helical" evidence="7">
    <location>
        <begin position="619"/>
        <end position="641"/>
    </location>
</feature>
<organism evidence="9 10">
    <name type="scientific">Sodiomyces alkalinus (strain CBS 110278 / VKM F-3762 / F11)</name>
    <name type="common">Alkaliphilic filamentous fungus</name>
    <dbReference type="NCBI Taxonomy" id="1314773"/>
    <lineage>
        <taxon>Eukaryota</taxon>
        <taxon>Fungi</taxon>
        <taxon>Dikarya</taxon>
        <taxon>Ascomycota</taxon>
        <taxon>Pezizomycotina</taxon>
        <taxon>Sordariomycetes</taxon>
        <taxon>Hypocreomycetidae</taxon>
        <taxon>Glomerellales</taxon>
        <taxon>Plectosphaerellaceae</taxon>
        <taxon>Sodiomyces</taxon>
    </lineage>
</organism>
<evidence type="ECO:0000256" key="7">
    <source>
        <dbReference type="SAM" id="Phobius"/>
    </source>
</evidence>
<feature type="transmembrane region" description="Helical" evidence="7">
    <location>
        <begin position="685"/>
        <end position="706"/>
    </location>
</feature>
<dbReference type="Pfam" id="PF09779">
    <property type="entry name" value="Ima1_N"/>
    <property type="match status" value="1"/>
</dbReference>
<dbReference type="InterPro" id="IPR042321">
    <property type="entry name" value="Ima1"/>
</dbReference>
<feature type="compositionally biased region" description="Polar residues" evidence="6">
    <location>
        <begin position="502"/>
        <end position="520"/>
    </location>
</feature>
<dbReference type="GO" id="GO:0034992">
    <property type="term" value="C:microtubule organizing center attachment site"/>
    <property type="evidence" value="ECO:0007669"/>
    <property type="project" value="TreeGrafter"/>
</dbReference>
<keyword evidence="4 7" id="KW-0472">Membrane</keyword>
<dbReference type="Proteomes" id="UP000272025">
    <property type="component" value="Unassembled WGS sequence"/>
</dbReference>
<feature type="transmembrane region" description="Helical" evidence="7">
    <location>
        <begin position="648"/>
        <end position="673"/>
    </location>
</feature>
<feature type="transmembrane region" description="Helical" evidence="7">
    <location>
        <begin position="591"/>
        <end position="607"/>
    </location>
</feature>
<dbReference type="GO" id="GO:0034506">
    <property type="term" value="C:chromosome, centromeric core domain"/>
    <property type="evidence" value="ECO:0007669"/>
    <property type="project" value="TreeGrafter"/>
</dbReference>
<evidence type="ECO:0000256" key="6">
    <source>
        <dbReference type="SAM" id="MobiDB-lite"/>
    </source>
</evidence>
<dbReference type="GO" id="GO:0071765">
    <property type="term" value="P:nuclear inner membrane organization"/>
    <property type="evidence" value="ECO:0007669"/>
    <property type="project" value="InterPro"/>
</dbReference>
<feature type="transmembrane region" description="Helical" evidence="7">
    <location>
        <begin position="274"/>
        <end position="292"/>
    </location>
</feature>
<keyword evidence="5" id="KW-0539">Nucleus</keyword>
<reference evidence="9 10" key="1">
    <citation type="journal article" date="2018" name="Mol. Ecol.">
        <title>The obligate alkalophilic soda-lake fungus Sodiomyces alkalinus has shifted to a protein diet.</title>
        <authorList>
            <person name="Grum-Grzhimaylo A.A."/>
            <person name="Falkoski D.L."/>
            <person name="van den Heuvel J."/>
            <person name="Valero-Jimenez C.A."/>
            <person name="Min B."/>
            <person name="Choi I.G."/>
            <person name="Lipzen A."/>
            <person name="Daum C.G."/>
            <person name="Aanen D.K."/>
            <person name="Tsang A."/>
            <person name="Henrissat B."/>
            <person name="Bilanenko E.N."/>
            <person name="de Vries R.P."/>
            <person name="van Kan J.A.L."/>
            <person name="Grigoriev I.V."/>
            <person name="Debets A.J.M."/>
        </authorList>
    </citation>
    <scope>NUCLEOTIDE SEQUENCE [LARGE SCALE GENOMIC DNA]</scope>
    <source>
        <strain evidence="9 10">F11</strain>
    </source>
</reference>
<keyword evidence="3 7" id="KW-1133">Transmembrane helix</keyword>
<evidence type="ECO:0000256" key="2">
    <source>
        <dbReference type="ARBA" id="ARBA00022692"/>
    </source>
</evidence>
<evidence type="ECO:0000256" key="5">
    <source>
        <dbReference type="ARBA" id="ARBA00023242"/>
    </source>
</evidence>
<feature type="compositionally biased region" description="Low complexity" evidence="6">
    <location>
        <begin position="337"/>
        <end position="350"/>
    </location>
</feature>
<feature type="region of interest" description="Disordered" evidence="6">
    <location>
        <begin position="496"/>
        <end position="520"/>
    </location>
</feature>
<dbReference type="AlphaFoldDB" id="A0A3N2PLD1"/>
<dbReference type="GO" id="GO:0005637">
    <property type="term" value="C:nuclear inner membrane"/>
    <property type="evidence" value="ECO:0007669"/>
    <property type="project" value="UniProtKB-SubCell"/>
</dbReference>
<dbReference type="OrthoDB" id="5966927at2759"/>
<feature type="region of interest" description="Disordered" evidence="6">
    <location>
        <begin position="393"/>
        <end position="414"/>
    </location>
</feature>
<evidence type="ECO:0000256" key="4">
    <source>
        <dbReference type="ARBA" id="ARBA00023136"/>
    </source>
</evidence>
<proteinExistence type="predicted"/>
<sequence length="707" mass="78489">MARLRPKGNLACFYCGQRSSIKFDRQTRDFLCLHCDAMNYLDENGDITDPPAMQTSRAQVPQYAIPRTQSPEPATESQSVFCATCLKNQHLFTSSLAQYLPDDPDHPDSAQLEKSYYKFRRRLEERYPQICAECEPKVAAKVEEAGYKARTDHLRRMIDRSRQRLSAPKRWTPLDGFDSLGRWLWLTGLASQLLWHLVSVSTLVTTSTPGPLRDPDEDFSRPLLLLRHLTDILPSAPFLATVSIWASIASAWWNPRFVQVFRGFSRHILGLSQWYIFQGLVILVRFIGVRITDIAGGQEVQPSARLGLHFLLALVMVVFYTLARKSVRVDTKPLFQSASPSTTTTPSRSPAPKREAGTPNMSNLLDEILNEDKSPARRSPQETTSPAVLARSAIAQRATNPASEVNLGSLGIREPPPPVHYPEEMEWTPTHSKYRAFNDFGSPSNERKAFGDSPTDPGASPFWYKVPPAPTAPGARLRKAPATVLRRKPVEKEAVFFPANNRPLQSSVSPQQQNDDQGQKVTFSQPSFFATSDHNPNDPRTSLADMLTSSFTLGADDESSDESEKAGRRDDRDIELKIHLPAKRGTARDRLMDTFTLVVLLGVWLHATSDYYSYSRDAMLGSICLSIAVGIRLTGDALAGLGARSGPLAVPVASTAVGIAELGFACHVAVQIWTRGDVRYDADMAFRGLGVMGVMLVHGIWSSIMYL</sequence>